<gene>
    <name evidence="1" type="ORF">Tco_1124640</name>
</gene>
<evidence type="ECO:0000313" key="1">
    <source>
        <dbReference type="EMBL" id="GJU08210.1"/>
    </source>
</evidence>
<dbReference type="Proteomes" id="UP001151760">
    <property type="component" value="Unassembled WGS sequence"/>
</dbReference>
<comment type="caution">
    <text evidence="1">The sequence shown here is derived from an EMBL/GenBank/DDBJ whole genome shotgun (WGS) entry which is preliminary data.</text>
</comment>
<protein>
    <recommendedName>
        <fullName evidence="3">DUF4283 domain-containing protein</fullName>
    </recommendedName>
</protein>
<reference evidence="1" key="1">
    <citation type="journal article" date="2022" name="Int. J. Mol. Sci.">
        <title>Draft Genome of Tanacetum Coccineum: Genomic Comparison of Closely Related Tanacetum-Family Plants.</title>
        <authorList>
            <person name="Yamashiro T."/>
            <person name="Shiraishi A."/>
            <person name="Nakayama K."/>
            <person name="Satake H."/>
        </authorList>
    </citation>
    <scope>NUCLEOTIDE SEQUENCE</scope>
</reference>
<evidence type="ECO:0000313" key="2">
    <source>
        <dbReference type="Proteomes" id="UP001151760"/>
    </source>
</evidence>
<keyword evidence="2" id="KW-1185">Reference proteome</keyword>
<sequence length="301" mass="34870">MERQTYWPNLREWERNLYIVLWHERRWMSNADHHGSRAPSNYMDIGAFYVISQLQDTFQKHARTKRFDAFVNLINFKMVEGSSWVLKCQTCVKSNDMRRSSSFFILFDMVYGDNLFGLHKRRFRSKEDNIQDLSQSVYVTNFPANCGTKELREIGAKHGTLVDVFIANRLSKADGHKNENTAPKKIERKVAMLNSSSHMLEHMGGAKAVFAKVKHLHSIPNLKAICNDQGFLDISLKYVGGLWVLIEFPTNSARTKFLTHKGMLHWLNKTLPWSRNFVPRERLIWLDIKGIPLSALGVLNA</sequence>
<organism evidence="1 2">
    <name type="scientific">Tanacetum coccineum</name>
    <dbReference type="NCBI Taxonomy" id="301880"/>
    <lineage>
        <taxon>Eukaryota</taxon>
        <taxon>Viridiplantae</taxon>
        <taxon>Streptophyta</taxon>
        <taxon>Embryophyta</taxon>
        <taxon>Tracheophyta</taxon>
        <taxon>Spermatophyta</taxon>
        <taxon>Magnoliopsida</taxon>
        <taxon>eudicotyledons</taxon>
        <taxon>Gunneridae</taxon>
        <taxon>Pentapetalae</taxon>
        <taxon>asterids</taxon>
        <taxon>campanulids</taxon>
        <taxon>Asterales</taxon>
        <taxon>Asteraceae</taxon>
        <taxon>Asteroideae</taxon>
        <taxon>Anthemideae</taxon>
        <taxon>Anthemidinae</taxon>
        <taxon>Tanacetum</taxon>
    </lineage>
</organism>
<name>A0ABQ5J8D5_9ASTR</name>
<proteinExistence type="predicted"/>
<evidence type="ECO:0008006" key="3">
    <source>
        <dbReference type="Google" id="ProtNLM"/>
    </source>
</evidence>
<accession>A0ABQ5J8D5</accession>
<dbReference type="EMBL" id="BQNB010021610">
    <property type="protein sequence ID" value="GJU08210.1"/>
    <property type="molecule type" value="Genomic_DNA"/>
</dbReference>
<reference evidence="1" key="2">
    <citation type="submission" date="2022-01" db="EMBL/GenBank/DDBJ databases">
        <authorList>
            <person name="Yamashiro T."/>
            <person name="Shiraishi A."/>
            <person name="Satake H."/>
            <person name="Nakayama K."/>
        </authorList>
    </citation>
    <scope>NUCLEOTIDE SEQUENCE</scope>
</reference>